<protein>
    <submittedName>
        <fullName evidence="9">Iron ABC transporter permease</fullName>
    </submittedName>
</protein>
<feature type="transmembrane region" description="Helical" evidence="8">
    <location>
        <begin position="218"/>
        <end position="237"/>
    </location>
</feature>
<evidence type="ECO:0000256" key="7">
    <source>
        <dbReference type="ARBA" id="ARBA00023136"/>
    </source>
</evidence>
<evidence type="ECO:0000256" key="3">
    <source>
        <dbReference type="ARBA" id="ARBA00022448"/>
    </source>
</evidence>
<evidence type="ECO:0000256" key="1">
    <source>
        <dbReference type="ARBA" id="ARBA00004651"/>
    </source>
</evidence>
<evidence type="ECO:0000256" key="8">
    <source>
        <dbReference type="SAM" id="Phobius"/>
    </source>
</evidence>
<dbReference type="EMBL" id="JAFMOY010000116">
    <property type="protein sequence ID" value="MBU9844728.1"/>
    <property type="molecule type" value="Genomic_DNA"/>
</dbReference>
<comment type="similarity">
    <text evidence="2">Belongs to the binding-protein-dependent transport system permease family. FecCD subfamily.</text>
</comment>
<accession>A0ABS6LCR9</accession>
<evidence type="ECO:0000313" key="10">
    <source>
        <dbReference type="Proteomes" id="UP000739284"/>
    </source>
</evidence>
<evidence type="ECO:0000313" key="9">
    <source>
        <dbReference type="EMBL" id="MBU9844728.1"/>
    </source>
</evidence>
<dbReference type="Gene3D" id="1.10.3470.10">
    <property type="entry name" value="ABC transporter involved in vitamin B12 uptake, BtuC"/>
    <property type="match status" value="1"/>
</dbReference>
<feature type="transmembrane region" description="Helical" evidence="8">
    <location>
        <begin position="271"/>
        <end position="295"/>
    </location>
</feature>
<keyword evidence="4" id="KW-1003">Cell membrane</keyword>
<feature type="transmembrane region" description="Helical" evidence="8">
    <location>
        <begin position="176"/>
        <end position="198"/>
    </location>
</feature>
<comment type="subcellular location">
    <subcellularLocation>
        <location evidence="1">Cell membrane</location>
        <topology evidence="1">Multi-pass membrane protein</topology>
    </subcellularLocation>
</comment>
<dbReference type="PANTHER" id="PTHR30472">
    <property type="entry name" value="FERRIC ENTEROBACTIN TRANSPORT SYSTEM PERMEASE PROTEIN"/>
    <property type="match status" value="1"/>
</dbReference>
<feature type="transmembrane region" description="Helical" evidence="8">
    <location>
        <begin position="333"/>
        <end position="354"/>
    </location>
</feature>
<evidence type="ECO:0000256" key="5">
    <source>
        <dbReference type="ARBA" id="ARBA00022692"/>
    </source>
</evidence>
<dbReference type="SUPFAM" id="SSF81345">
    <property type="entry name" value="ABC transporter involved in vitamin B12 uptake, BtuC"/>
    <property type="match status" value="1"/>
</dbReference>
<keyword evidence="6 8" id="KW-1133">Transmembrane helix</keyword>
<dbReference type="InterPro" id="IPR000522">
    <property type="entry name" value="ABC_transptr_permease_BtuC"/>
</dbReference>
<feature type="transmembrane region" description="Helical" evidence="8">
    <location>
        <begin position="144"/>
        <end position="164"/>
    </location>
</feature>
<organism evidence="9 10">
    <name type="scientific">Rahnella ecdela</name>
    <dbReference type="NCBI Taxonomy" id="2816250"/>
    <lineage>
        <taxon>Bacteria</taxon>
        <taxon>Pseudomonadati</taxon>
        <taxon>Pseudomonadota</taxon>
        <taxon>Gammaproteobacteria</taxon>
        <taxon>Enterobacterales</taxon>
        <taxon>Yersiniaceae</taxon>
        <taxon>Rahnella</taxon>
    </lineage>
</organism>
<evidence type="ECO:0000256" key="6">
    <source>
        <dbReference type="ARBA" id="ARBA00022989"/>
    </source>
</evidence>
<evidence type="ECO:0000256" key="2">
    <source>
        <dbReference type="ARBA" id="ARBA00007935"/>
    </source>
</evidence>
<dbReference type="Proteomes" id="UP000739284">
    <property type="component" value="Unassembled WGS sequence"/>
</dbReference>
<dbReference type="GeneID" id="302710636"/>
<feature type="transmembrane region" description="Helical" evidence="8">
    <location>
        <begin position="31"/>
        <end position="51"/>
    </location>
</feature>
<dbReference type="PANTHER" id="PTHR30472:SF25">
    <property type="entry name" value="ABC TRANSPORTER PERMEASE PROTEIN MJ0876-RELATED"/>
    <property type="match status" value="1"/>
</dbReference>
<evidence type="ECO:0000256" key="4">
    <source>
        <dbReference type="ARBA" id="ARBA00022475"/>
    </source>
</evidence>
<feature type="transmembrane region" description="Helical" evidence="8">
    <location>
        <begin position="116"/>
        <end position="138"/>
    </location>
</feature>
<keyword evidence="5 8" id="KW-0812">Transmembrane</keyword>
<proteinExistence type="inferred from homology"/>
<feature type="transmembrane region" description="Helical" evidence="8">
    <location>
        <begin position="84"/>
        <end position="104"/>
    </location>
</feature>
<feature type="transmembrane region" description="Helical" evidence="8">
    <location>
        <begin position="307"/>
        <end position="326"/>
    </location>
</feature>
<comment type="caution">
    <text evidence="9">The sequence shown here is derived from an EMBL/GenBank/DDBJ whole genome shotgun (WGS) entry which is preliminary data.</text>
</comment>
<keyword evidence="7 8" id="KW-0472">Membrane</keyword>
<dbReference type="RefSeq" id="WP_112287858.1">
    <property type="nucleotide sequence ID" value="NZ_JAFMOY010000116.1"/>
</dbReference>
<dbReference type="CDD" id="cd06550">
    <property type="entry name" value="TM_ABC_iron-siderophores_like"/>
    <property type="match status" value="1"/>
</dbReference>
<keyword evidence="10" id="KW-1185">Reference proteome</keyword>
<keyword evidence="3" id="KW-0813">Transport</keyword>
<dbReference type="Pfam" id="PF01032">
    <property type="entry name" value="FecCD"/>
    <property type="match status" value="1"/>
</dbReference>
<dbReference type="InterPro" id="IPR037294">
    <property type="entry name" value="ABC_BtuC-like"/>
</dbReference>
<sequence length="360" mass="38181">MSATTEPALAVKGNAPDGVMGRYQNIVRRRLLIMLVLVLAIVVSLVIDFIMGPSGLSLGTLWKTLFDAAAADPGTRVIVWDIRLPYALMAVAVGMSLGLAGAEMQTILNNPLASPFTLGVSSAAAFGAALAIVLGIGIPGIPDQWFISANAFIFALLAALMLDGITRWTRVASSGVVLFGIALVFTFNALVSLMQFIATEDTLQGLVFWTMGSLARASWVKLGVMLLAFLVLLPWSMMSAWKLTALRLGEDRAVSFGIDVRRLRLGTLLRISILSALAVAFVGPIGFIGLVAPHIARLMFGEDHRFYLPASALIGALVLSMASVASKNLVPGVIIPVGIVTSLVGVPFFLSIILRHRGNV</sequence>
<gene>
    <name evidence="9" type="ORF">J1784_06865</name>
</gene>
<name>A0ABS6LCR9_9GAMM</name>
<reference evidence="9 10" key="1">
    <citation type="submission" date="2021-03" db="EMBL/GenBank/DDBJ databases">
        <title>Five novel Rahnella species.</title>
        <authorList>
            <person name="Brady C."/>
            <person name="Asselin J."/>
            <person name="Beer S."/>
            <person name="Bruberg M.B."/>
            <person name="Crampton B."/>
            <person name="Venter S."/>
            <person name="Arnold D."/>
            <person name="Denman S."/>
        </authorList>
    </citation>
    <scope>NUCLEOTIDE SEQUENCE [LARGE SCALE GENOMIC DNA]</scope>
    <source>
        <strain evidence="9 10">FRB 231</strain>
    </source>
</reference>